<dbReference type="SUPFAM" id="SSF53448">
    <property type="entry name" value="Nucleotide-diphospho-sugar transferases"/>
    <property type="match status" value="1"/>
</dbReference>
<dbReference type="PANTHER" id="PTHR46390:SF1">
    <property type="entry name" value="MANNOSE-1-PHOSPHATE GUANYLYLTRANSFERASE"/>
    <property type="match status" value="1"/>
</dbReference>
<dbReference type="InterPro" id="IPR005835">
    <property type="entry name" value="NTP_transferase_dom"/>
</dbReference>
<evidence type="ECO:0000313" key="2">
    <source>
        <dbReference type="EMBL" id="MEQ2485492.1"/>
    </source>
</evidence>
<gene>
    <name evidence="2" type="ORF">AAAT34_00310</name>
</gene>
<dbReference type="Proteomes" id="UP001487296">
    <property type="component" value="Unassembled WGS sequence"/>
</dbReference>
<dbReference type="PANTHER" id="PTHR46390">
    <property type="entry name" value="MANNOSE-1-PHOSPHATE GUANYLYLTRANSFERASE"/>
    <property type="match status" value="1"/>
</dbReference>
<evidence type="ECO:0000313" key="3">
    <source>
        <dbReference type="Proteomes" id="UP001487296"/>
    </source>
</evidence>
<dbReference type="CDD" id="cd02509">
    <property type="entry name" value="GDP-M1P_Guanylyltransferase"/>
    <property type="match status" value="1"/>
</dbReference>
<dbReference type="InterPro" id="IPR051161">
    <property type="entry name" value="Mannose-6P_isomerase_type2"/>
</dbReference>
<comment type="caution">
    <text evidence="2">The sequence shown here is derived from an EMBL/GenBank/DDBJ whole genome shotgun (WGS) entry which is preliminary data.</text>
</comment>
<dbReference type="Gene3D" id="3.90.550.10">
    <property type="entry name" value="Spore Coat Polysaccharide Biosynthesis Protein SpsA, Chain A"/>
    <property type="match status" value="1"/>
</dbReference>
<feature type="domain" description="Nucleotidyl transferase" evidence="1">
    <location>
        <begin position="10"/>
        <end position="287"/>
    </location>
</feature>
<dbReference type="SUPFAM" id="SSF159283">
    <property type="entry name" value="Guanosine diphospho-D-mannose pyrophosphorylase/mannose-6-phosphate isomerase linker domain"/>
    <property type="match status" value="1"/>
</dbReference>
<dbReference type="Pfam" id="PF00483">
    <property type="entry name" value="NTP_transferase"/>
    <property type="match status" value="1"/>
</dbReference>
<sequence length="362" mass="41590">MTPVDHNYCLILAGGKGRRLWPWSREMFPKQFIDFFGTGRTQLQQTYDRMAKIVDPSHIFVNTNVEYLDLVTQQLPDVSRERIMAEPIHRNTAPSIAWANHRISHIDSDACMIAVPSDQIIFNEEAFKKNVLEGLAFVAANNSFLTMGVKPTRPEPGYGYIQMGDPQEKYVYKVKSFTEKPDREFAKMFMDSGEFYWNTGLFLSNVNHLREEFSRFLPPVLRSLDEINVHASVQEEENYMQEHFTAYPNLSVDMGILEKSDHVSVMKCEFGWADVGTWHGIYEALPKNNENNVVIDSDVILDNCHGNIIKLPKGRLGVIYGLEDFIVAEKDNVLLICKKEDSSDLVRKYVNETQMKKGEDFV</sequence>
<keyword evidence="3" id="KW-1185">Reference proteome</keyword>
<evidence type="ECO:0000259" key="1">
    <source>
        <dbReference type="Pfam" id="PF00483"/>
    </source>
</evidence>
<organism evidence="2 3">
    <name type="scientific">Hallella faecis</name>
    <dbReference type="NCBI Taxonomy" id="2841596"/>
    <lineage>
        <taxon>Bacteria</taxon>
        <taxon>Pseudomonadati</taxon>
        <taxon>Bacteroidota</taxon>
        <taxon>Bacteroidia</taxon>
        <taxon>Bacteroidales</taxon>
        <taxon>Prevotellaceae</taxon>
        <taxon>Hallella</taxon>
    </lineage>
</organism>
<accession>A0ABV1FM75</accession>
<reference evidence="2 3" key="1">
    <citation type="submission" date="2024-04" db="EMBL/GenBank/DDBJ databases">
        <title>Human intestinal bacterial collection.</title>
        <authorList>
            <person name="Pauvert C."/>
            <person name="Hitch T.C.A."/>
            <person name="Clavel T."/>
        </authorList>
    </citation>
    <scope>NUCLEOTIDE SEQUENCE [LARGE SCALE GENOMIC DNA]</scope>
    <source>
        <strain evidence="2 3">CLA-AA-H145</strain>
    </source>
</reference>
<dbReference type="RefSeq" id="WP_215759058.1">
    <property type="nucleotide sequence ID" value="NZ_JAHKBE010000006.1"/>
</dbReference>
<name>A0ABV1FM75_9BACT</name>
<protein>
    <submittedName>
        <fullName evidence="2">Sugar phosphate nucleotidyltransferase</fullName>
    </submittedName>
</protein>
<dbReference type="InterPro" id="IPR049577">
    <property type="entry name" value="GMPP_N"/>
</dbReference>
<dbReference type="InterPro" id="IPR029044">
    <property type="entry name" value="Nucleotide-diphossugar_trans"/>
</dbReference>
<dbReference type="EMBL" id="JBBNFP010000001">
    <property type="protein sequence ID" value="MEQ2485492.1"/>
    <property type="molecule type" value="Genomic_DNA"/>
</dbReference>
<proteinExistence type="predicted"/>